<evidence type="ECO:0000256" key="6">
    <source>
        <dbReference type="ARBA" id="ARBA00035191"/>
    </source>
</evidence>
<accession>A0A1E7FQR0</accession>
<dbReference type="Gene3D" id="3.30.780.10">
    <property type="entry name" value="SUI1-like domain"/>
    <property type="match status" value="1"/>
</dbReference>
<protein>
    <recommendedName>
        <fullName evidence="6">Large ribosomal subunit protein mL49</fullName>
    </recommendedName>
</protein>
<dbReference type="GO" id="GO:0003735">
    <property type="term" value="F:structural constituent of ribosome"/>
    <property type="evidence" value="ECO:0007669"/>
    <property type="project" value="InterPro"/>
</dbReference>
<sequence>MFSLRRASSRLLLSSAPVYQQERQLLLSVTASTTRPHIRSISSAATLPTTIATATATTTTSAYECPTIFSLNNVTIRSKHSSTQIKRLFKKNPARRRILQKELLLNNNNNDSSEGEEATTVQNQNIIPQSQIQPVILDPNILSNGWNAQTNVEISHYPFQVARTKNKPNDAVGFLPVYSEFRKDGAKITTRIKKVSGDRDVFLNELRATLQIPLAKNTKDIDNIRIRTGGTIEVKGNRVQEVKKWLASLGF</sequence>
<gene>
    <name evidence="7" type="ORF">FRACYDRAFT_259528</name>
</gene>
<comment type="subcellular location">
    <subcellularLocation>
        <location evidence="1">Mitochondrion</location>
    </subcellularLocation>
</comment>
<dbReference type="GO" id="GO:0005762">
    <property type="term" value="C:mitochondrial large ribosomal subunit"/>
    <property type="evidence" value="ECO:0007669"/>
    <property type="project" value="TreeGrafter"/>
</dbReference>
<dbReference type="InterPro" id="IPR007740">
    <property type="entry name" value="Ribosomal_mL49"/>
</dbReference>
<dbReference type="PANTHER" id="PTHR13477:SF0">
    <property type="entry name" value="LARGE RIBOSOMAL SUBUNIT PROTEIN ML49"/>
    <property type="match status" value="1"/>
</dbReference>
<keyword evidence="5" id="KW-0687">Ribonucleoprotein</keyword>
<dbReference type="AlphaFoldDB" id="A0A1E7FQR0"/>
<comment type="similarity">
    <text evidence="2">Belongs to the mitochondrion-specific ribosomal protein mL49 family.</text>
</comment>
<name>A0A1E7FQR0_9STRA</name>
<proteinExistence type="inferred from homology"/>
<organism evidence="7 8">
    <name type="scientific">Fragilariopsis cylindrus CCMP1102</name>
    <dbReference type="NCBI Taxonomy" id="635003"/>
    <lineage>
        <taxon>Eukaryota</taxon>
        <taxon>Sar</taxon>
        <taxon>Stramenopiles</taxon>
        <taxon>Ochrophyta</taxon>
        <taxon>Bacillariophyta</taxon>
        <taxon>Bacillariophyceae</taxon>
        <taxon>Bacillariophycidae</taxon>
        <taxon>Bacillariales</taxon>
        <taxon>Bacillariaceae</taxon>
        <taxon>Fragilariopsis</taxon>
    </lineage>
</organism>
<evidence type="ECO:0000313" key="8">
    <source>
        <dbReference type="Proteomes" id="UP000095751"/>
    </source>
</evidence>
<keyword evidence="8" id="KW-1185">Reference proteome</keyword>
<evidence type="ECO:0000256" key="3">
    <source>
        <dbReference type="ARBA" id="ARBA00022980"/>
    </source>
</evidence>
<reference evidence="7 8" key="1">
    <citation type="submission" date="2016-09" db="EMBL/GenBank/DDBJ databases">
        <title>Extensive genetic diversity and differential bi-allelic expression allows diatom success in the polar Southern Ocean.</title>
        <authorList>
            <consortium name="DOE Joint Genome Institute"/>
            <person name="Mock T."/>
            <person name="Otillar R.P."/>
            <person name="Strauss J."/>
            <person name="Dupont C."/>
            <person name="Frickenhaus S."/>
            <person name="Maumus F."/>
            <person name="Mcmullan M."/>
            <person name="Sanges R."/>
            <person name="Schmutz J."/>
            <person name="Toseland A."/>
            <person name="Valas R."/>
            <person name="Veluchamy A."/>
            <person name="Ward B.J."/>
            <person name="Allen A."/>
            <person name="Barry K."/>
            <person name="Falciatore A."/>
            <person name="Ferrante M."/>
            <person name="Fortunato A.E."/>
            <person name="Gloeckner G."/>
            <person name="Gruber A."/>
            <person name="Hipkin R."/>
            <person name="Janech M."/>
            <person name="Kroth P."/>
            <person name="Leese F."/>
            <person name="Lindquist E."/>
            <person name="Lyon B.R."/>
            <person name="Martin J."/>
            <person name="Mayer C."/>
            <person name="Parker M."/>
            <person name="Quesneville H."/>
            <person name="Raymond J."/>
            <person name="Uhlig C."/>
            <person name="Valentin K.U."/>
            <person name="Worden A.Z."/>
            <person name="Armbrust E.V."/>
            <person name="Bowler C."/>
            <person name="Green B."/>
            <person name="Moulton V."/>
            <person name="Van Oosterhout C."/>
            <person name="Grigoriev I."/>
        </authorList>
    </citation>
    <scope>NUCLEOTIDE SEQUENCE [LARGE SCALE GENOMIC DNA]</scope>
    <source>
        <strain evidence="7 8">CCMP1102</strain>
    </source>
</reference>
<keyword evidence="4" id="KW-0496">Mitochondrion</keyword>
<evidence type="ECO:0000313" key="7">
    <source>
        <dbReference type="EMBL" id="OEU20454.1"/>
    </source>
</evidence>
<dbReference type="OrthoDB" id="19439at2759"/>
<evidence type="ECO:0000256" key="5">
    <source>
        <dbReference type="ARBA" id="ARBA00023274"/>
    </source>
</evidence>
<evidence type="ECO:0000256" key="2">
    <source>
        <dbReference type="ARBA" id="ARBA00005677"/>
    </source>
</evidence>
<evidence type="ECO:0000256" key="1">
    <source>
        <dbReference type="ARBA" id="ARBA00004173"/>
    </source>
</evidence>
<dbReference type="PANTHER" id="PTHR13477">
    <property type="entry name" value="MITOCHONDRIAL 39S RIBOSOMAL PROTEIN L49"/>
    <property type="match status" value="1"/>
</dbReference>
<dbReference type="EMBL" id="KV784354">
    <property type="protein sequence ID" value="OEU20454.1"/>
    <property type="molecule type" value="Genomic_DNA"/>
</dbReference>
<dbReference type="GO" id="GO:0006412">
    <property type="term" value="P:translation"/>
    <property type="evidence" value="ECO:0007669"/>
    <property type="project" value="InterPro"/>
</dbReference>
<keyword evidence="3" id="KW-0689">Ribosomal protein</keyword>
<dbReference type="InParanoid" id="A0A1E7FQR0"/>
<dbReference type="Proteomes" id="UP000095751">
    <property type="component" value="Unassembled WGS sequence"/>
</dbReference>
<evidence type="ECO:0000256" key="4">
    <source>
        <dbReference type="ARBA" id="ARBA00023128"/>
    </source>
</evidence>
<dbReference type="KEGG" id="fcy:FRACYDRAFT_259528"/>
<dbReference type="Pfam" id="PF05046">
    <property type="entry name" value="Img2"/>
    <property type="match status" value="1"/>
</dbReference>